<evidence type="ECO:0000256" key="2">
    <source>
        <dbReference type="SAM" id="SignalP"/>
    </source>
</evidence>
<dbReference type="InterPro" id="IPR029058">
    <property type="entry name" value="AB_hydrolase_fold"/>
</dbReference>
<evidence type="ECO:0000259" key="3">
    <source>
        <dbReference type="Pfam" id="PF08237"/>
    </source>
</evidence>
<gene>
    <name evidence="4" type="ORF">OY187_28545</name>
</gene>
<dbReference type="Gene3D" id="3.40.50.1820">
    <property type="entry name" value="alpha/beta hydrolase"/>
    <property type="match status" value="1"/>
</dbReference>
<organism evidence="4 5">
    <name type="scientific">Mycolicibacterium iranicum</name>
    <name type="common">Mycobacterium iranicum</name>
    <dbReference type="NCBI Taxonomy" id="912594"/>
    <lineage>
        <taxon>Bacteria</taxon>
        <taxon>Bacillati</taxon>
        <taxon>Actinomycetota</taxon>
        <taxon>Actinomycetes</taxon>
        <taxon>Mycobacteriales</taxon>
        <taxon>Mycobacteriaceae</taxon>
        <taxon>Mycolicibacterium</taxon>
    </lineage>
</organism>
<dbReference type="EMBL" id="JAPQYE010000023">
    <property type="protein sequence ID" value="MCZ0732008.1"/>
    <property type="molecule type" value="Genomic_DNA"/>
</dbReference>
<accession>A0ABT4HP90</accession>
<feature type="domain" description="PE-PPE" evidence="3">
    <location>
        <begin position="71"/>
        <end position="247"/>
    </location>
</feature>
<dbReference type="RefSeq" id="WP_268787847.1">
    <property type="nucleotide sequence ID" value="NZ_JAPQYE010000023.1"/>
</dbReference>
<feature type="compositionally biased region" description="Acidic residues" evidence="1">
    <location>
        <begin position="270"/>
        <end position="322"/>
    </location>
</feature>
<feature type="region of interest" description="Disordered" evidence="1">
    <location>
        <begin position="250"/>
        <end position="378"/>
    </location>
</feature>
<evidence type="ECO:0000313" key="4">
    <source>
        <dbReference type="EMBL" id="MCZ0732008.1"/>
    </source>
</evidence>
<feature type="signal peptide" evidence="2">
    <location>
        <begin position="1"/>
        <end position="27"/>
    </location>
</feature>
<protein>
    <submittedName>
        <fullName evidence="4">PE-PPE domain-containing protein</fullName>
    </submittedName>
</protein>
<feature type="compositionally biased region" description="Acidic residues" evidence="1">
    <location>
        <begin position="339"/>
        <end position="370"/>
    </location>
</feature>
<reference evidence="4" key="1">
    <citation type="submission" date="2022-12" db="EMBL/GenBank/DDBJ databases">
        <title>Whole genome sequence of Mycolicibacterium iranicum strain SBH312.</title>
        <authorList>
            <person name="Jani J."/>
            <person name="Arifin Mustapha Z."/>
            <person name="Ahmed K."/>
            <person name="Kai Ling C."/>
        </authorList>
    </citation>
    <scope>NUCLEOTIDE SEQUENCE</scope>
    <source>
        <strain evidence="4">SBH312</strain>
    </source>
</reference>
<dbReference type="Pfam" id="PF08237">
    <property type="entry name" value="PE-PPE"/>
    <property type="match status" value="1"/>
</dbReference>
<name>A0ABT4HP90_MYCIR</name>
<keyword evidence="2" id="KW-0732">Signal</keyword>
<keyword evidence="5" id="KW-1185">Reference proteome</keyword>
<comment type="caution">
    <text evidence="4">The sequence shown here is derived from an EMBL/GenBank/DDBJ whole genome shotgun (WGS) entry which is preliminary data.</text>
</comment>
<dbReference type="SUPFAM" id="SSF53474">
    <property type="entry name" value="alpha/beta-Hydrolases"/>
    <property type="match status" value="1"/>
</dbReference>
<sequence>MKRRVRRALAGALAAPATILLVQPASAPAATVLAVEGTAQKRGNAQTAFNSEFCKHNTCRSINNARSPFDVKPGSRQLQVAVDSTGGDIVLMGYSLGAATIYDRLREWEKAPAQAPDPDRVVLVVTYGNPENKYGGDDRKNFYAGLPAAQPYRHLDVTMQYDSVADVPTRFGWYSLMNTAFARHLAYFDDVDINDPDNLVYRDEDGSTYMLIKAETLPMLAWMDPWISDERMAELDAKYRPLIEKDYDRPAYVPQGGGADWGNGTPPPSLDDEEDGDEVESELAEDDPDDEAADDEAADIEELDAQSSESDEDEGDSETDDDSVLKRNSRSQHALPDAETADEDGEDDSEDDGEDDDADSVATDEPDSDESTAPSAQE</sequence>
<evidence type="ECO:0000313" key="5">
    <source>
        <dbReference type="Proteomes" id="UP001084650"/>
    </source>
</evidence>
<dbReference type="Proteomes" id="UP001084650">
    <property type="component" value="Unassembled WGS sequence"/>
</dbReference>
<dbReference type="InterPro" id="IPR013228">
    <property type="entry name" value="PE-PPE_C"/>
</dbReference>
<proteinExistence type="predicted"/>
<feature type="chain" id="PRO_5045882293" evidence="2">
    <location>
        <begin position="28"/>
        <end position="378"/>
    </location>
</feature>
<evidence type="ECO:0000256" key="1">
    <source>
        <dbReference type="SAM" id="MobiDB-lite"/>
    </source>
</evidence>